<evidence type="ECO:0000256" key="10">
    <source>
        <dbReference type="ARBA" id="ARBA00023204"/>
    </source>
</evidence>
<evidence type="ECO:0000256" key="11">
    <source>
        <dbReference type="ARBA" id="ARBA00023306"/>
    </source>
</evidence>
<dbReference type="CDD" id="cd07972">
    <property type="entry name" value="OBF_DNA_ligase_Arch_LigB"/>
    <property type="match status" value="1"/>
</dbReference>
<reference evidence="16 17" key="1">
    <citation type="submission" date="2022-11" db="EMBL/GenBank/DDBJ databases">
        <title>Anaerobic phenanthrene biodegradation by a DNRA strain PheN6.</title>
        <authorList>
            <person name="Zhang Z."/>
        </authorList>
    </citation>
    <scope>NUCLEOTIDE SEQUENCE [LARGE SCALE GENOMIC DNA]</scope>
    <source>
        <strain evidence="16 17">PheN6</strain>
    </source>
</reference>
<keyword evidence="17" id="KW-1185">Reference proteome</keyword>
<evidence type="ECO:0000256" key="4">
    <source>
        <dbReference type="ARBA" id="ARBA00022723"/>
    </source>
</evidence>
<evidence type="ECO:0000256" key="3">
    <source>
        <dbReference type="ARBA" id="ARBA00022705"/>
    </source>
</evidence>
<dbReference type="PROSITE" id="PS50160">
    <property type="entry name" value="DNA_LIGASE_A3"/>
    <property type="match status" value="1"/>
</dbReference>
<keyword evidence="2 13" id="KW-0132">Cell division</keyword>
<dbReference type="CDD" id="cd07901">
    <property type="entry name" value="Adenylation_DNA_ligase_Arch_LigB"/>
    <property type="match status" value="1"/>
</dbReference>
<dbReference type="PANTHER" id="PTHR45674:SF13">
    <property type="entry name" value="DNA LIGASE-RELATED"/>
    <property type="match status" value="1"/>
</dbReference>
<keyword evidence="5 13" id="KW-0547">Nucleotide-binding</keyword>
<evidence type="ECO:0000256" key="5">
    <source>
        <dbReference type="ARBA" id="ARBA00022741"/>
    </source>
</evidence>
<keyword evidence="11 13" id="KW-0131">Cell cycle</keyword>
<name>A0ABT5GFV5_9MICO</name>
<feature type="binding site" evidence="13">
    <location>
        <position position="387"/>
    </location>
    <ligand>
        <name>ATP</name>
        <dbReference type="ChEBI" id="CHEBI:30616"/>
    </ligand>
</feature>
<dbReference type="InterPro" id="IPR022865">
    <property type="entry name" value="DNA_ligae_ATP-dep_bac/arc"/>
</dbReference>
<sequence length="520" mass="56201">MPLPLSEVVATSRAVAATSSRTAKVEALAACLTRAATEGPETVEVVAAHLAGVLPQRRLGVSWRGLRSLPEPAAASTLTVLEVDALATELAAVSGPGSAGRRSELVRSLFERATHDEQQWLRGLITGETRQGAGDGVMLQAIAKAAEVPDAAVRRAVMLAGHAGPVARAALDGGAEALEALTLEVGRPLRPMLAGSAPDVPSALDGIGAEALVETKLDGIRLQAHVDRRGSAPEVRLFTRTLEDVTDRMPEIVESLAGLDVAAAVLDGEVIALREDGRPEPFQVTGARTASTADPERLRTEVPLTPYFFDLLHVDGDDLLDLPATDRWTRLSETVPGAWLPPRLLTGEPEEAQAFFDDVIRSGHEGVVVKDPSLPYAAGRRGPGWIKVKPRHTLDLVVLAVEWGSGRRRGWLSNIHLAARDAETGHLVMLGKTFKGMTDEMLRWQTERFRELALDDPDSGEWVVRVRPEQVVEVAFDGVQRSSRYEGGMALRFARVLRYRDDKPVTEIDTVQTVRRLAGW</sequence>
<comment type="cofactor">
    <cofactor evidence="13">
        <name>Mg(2+)</name>
        <dbReference type="ChEBI" id="CHEBI:18420"/>
    </cofactor>
</comment>
<dbReference type="Gene3D" id="2.40.50.140">
    <property type="entry name" value="Nucleic acid-binding proteins"/>
    <property type="match status" value="1"/>
</dbReference>
<keyword evidence="3 13" id="KW-0235">DNA replication</keyword>
<dbReference type="InterPro" id="IPR000977">
    <property type="entry name" value="DNA_ligase_ATP-dep"/>
</dbReference>
<dbReference type="Pfam" id="PF04679">
    <property type="entry name" value="DNA_ligase_A_C"/>
    <property type="match status" value="1"/>
</dbReference>
<keyword evidence="6 13" id="KW-0227">DNA damage</keyword>
<keyword evidence="1 13" id="KW-0436">Ligase</keyword>
<dbReference type="Gene3D" id="3.30.470.30">
    <property type="entry name" value="DNA ligase/mRNA capping enzyme"/>
    <property type="match status" value="1"/>
</dbReference>
<feature type="binding site" evidence="13">
    <location>
        <position position="214"/>
    </location>
    <ligand>
        <name>ATP</name>
        <dbReference type="ChEBI" id="CHEBI:30616"/>
    </ligand>
</feature>
<keyword evidence="4 13" id="KW-0479">Metal-binding</keyword>
<dbReference type="EMBL" id="JAPFQL010000012">
    <property type="protein sequence ID" value="MDC5696571.1"/>
    <property type="molecule type" value="Genomic_DNA"/>
</dbReference>
<comment type="caution">
    <text evidence="16">The sequence shown here is derived from an EMBL/GenBank/DDBJ whole genome shotgun (WGS) entry which is preliminary data.</text>
</comment>
<dbReference type="InterPro" id="IPR036599">
    <property type="entry name" value="DNA_ligase_N_sf"/>
</dbReference>
<dbReference type="SUPFAM" id="SSF117018">
    <property type="entry name" value="ATP-dependent DNA ligase DNA-binding domain"/>
    <property type="match status" value="1"/>
</dbReference>
<feature type="active site" description="N6-AMP-lysine intermediate" evidence="13">
    <location>
        <position position="216"/>
    </location>
</feature>
<dbReference type="PANTHER" id="PTHR45674">
    <property type="entry name" value="DNA LIGASE 1/3 FAMILY MEMBER"/>
    <property type="match status" value="1"/>
</dbReference>
<dbReference type="Pfam" id="PF04675">
    <property type="entry name" value="DNA_ligase_A_N"/>
    <property type="match status" value="1"/>
</dbReference>
<dbReference type="InterPro" id="IPR012310">
    <property type="entry name" value="DNA_ligase_ATP-dep_cent"/>
</dbReference>
<feature type="domain" description="ATP-dependent DNA ligase family profile" evidence="15">
    <location>
        <begin position="307"/>
        <end position="421"/>
    </location>
</feature>
<comment type="catalytic activity">
    <reaction evidence="12 13">
        <text>ATP + (deoxyribonucleotide)n-3'-hydroxyl + 5'-phospho-(deoxyribonucleotide)m = (deoxyribonucleotide)n+m + AMP + diphosphate.</text>
        <dbReference type="EC" id="6.5.1.1"/>
    </reaction>
</comment>
<keyword evidence="9 13" id="KW-0233">DNA recombination</keyword>
<evidence type="ECO:0000256" key="2">
    <source>
        <dbReference type="ARBA" id="ARBA00022618"/>
    </source>
</evidence>
<accession>A0ABT5GFV5</accession>
<evidence type="ECO:0000256" key="13">
    <source>
        <dbReference type="HAMAP-Rule" id="MF_00407"/>
    </source>
</evidence>
<evidence type="ECO:0000256" key="8">
    <source>
        <dbReference type="ARBA" id="ARBA00022842"/>
    </source>
</evidence>
<dbReference type="GO" id="GO:0003910">
    <property type="term" value="F:DNA ligase (ATP) activity"/>
    <property type="evidence" value="ECO:0007669"/>
    <property type="project" value="UniProtKB-EC"/>
</dbReference>
<evidence type="ECO:0000256" key="9">
    <source>
        <dbReference type="ARBA" id="ARBA00023172"/>
    </source>
</evidence>
<dbReference type="Gene3D" id="1.10.3260.10">
    <property type="entry name" value="DNA ligase, ATP-dependent, N-terminal domain"/>
    <property type="match status" value="1"/>
</dbReference>
<dbReference type="HAMAP" id="MF_00407">
    <property type="entry name" value="DNA_ligase"/>
    <property type="match status" value="1"/>
</dbReference>
<dbReference type="SUPFAM" id="SSF50249">
    <property type="entry name" value="Nucleic acid-binding proteins"/>
    <property type="match status" value="1"/>
</dbReference>
<dbReference type="EC" id="6.5.1.1" evidence="13"/>
<feature type="binding site" evidence="13">
    <location>
        <position position="221"/>
    </location>
    <ligand>
        <name>ATP</name>
        <dbReference type="ChEBI" id="CHEBI:30616"/>
    </ligand>
</feature>
<gene>
    <name evidence="13" type="primary">lig</name>
    <name evidence="16" type="ORF">OO014_04815</name>
</gene>
<feature type="binding site" evidence="13">
    <location>
        <position position="309"/>
    </location>
    <ligand>
        <name>ATP</name>
        <dbReference type="ChEBI" id="CHEBI:30616"/>
    </ligand>
</feature>
<dbReference type="NCBIfam" id="TIGR00574">
    <property type="entry name" value="dnl1"/>
    <property type="match status" value="1"/>
</dbReference>
<organism evidence="16 17">
    <name type="scientific">Intrasporangium calvum</name>
    <dbReference type="NCBI Taxonomy" id="53358"/>
    <lineage>
        <taxon>Bacteria</taxon>
        <taxon>Bacillati</taxon>
        <taxon>Actinomycetota</taxon>
        <taxon>Actinomycetes</taxon>
        <taxon>Micrococcales</taxon>
        <taxon>Intrasporangiaceae</taxon>
        <taxon>Intrasporangium</taxon>
    </lineage>
</organism>
<dbReference type="SUPFAM" id="SSF56091">
    <property type="entry name" value="DNA ligase/mRNA capping enzyme, catalytic domain"/>
    <property type="match status" value="1"/>
</dbReference>
<dbReference type="Proteomes" id="UP001150259">
    <property type="component" value="Unassembled WGS sequence"/>
</dbReference>
<evidence type="ECO:0000256" key="6">
    <source>
        <dbReference type="ARBA" id="ARBA00022763"/>
    </source>
</evidence>
<dbReference type="NCBIfam" id="NF002868">
    <property type="entry name" value="PRK03180.1"/>
    <property type="match status" value="1"/>
</dbReference>
<evidence type="ECO:0000259" key="15">
    <source>
        <dbReference type="PROSITE" id="PS50160"/>
    </source>
</evidence>
<dbReference type="RefSeq" id="WP_272461145.1">
    <property type="nucleotide sequence ID" value="NZ_JAPFQL010000012.1"/>
</dbReference>
<dbReference type="InterPro" id="IPR012308">
    <property type="entry name" value="DNA_ligase_ATP-dep_N"/>
</dbReference>
<keyword evidence="7 13" id="KW-0067">ATP-binding</keyword>
<keyword evidence="10 13" id="KW-0234">DNA repair</keyword>
<feature type="binding site" evidence="13">
    <location>
        <position position="381"/>
    </location>
    <ligand>
        <name>ATP</name>
        <dbReference type="ChEBI" id="CHEBI:30616"/>
    </ligand>
</feature>
<dbReference type="InterPro" id="IPR012340">
    <property type="entry name" value="NA-bd_OB-fold"/>
</dbReference>
<dbReference type="Pfam" id="PF01068">
    <property type="entry name" value="DNA_ligase_A_M"/>
    <property type="match status" value="1"/>
</dbReference>
<proteinExistence type="inferred from homology"/>
<dbReference type="InterPro" id="IPR050191">
    <property type="entry name" value="ATP-dep_DNA_ligase"/>
</dbReference>
<evidence type="ECO:0000256" key="12">
    <source>
        <dbReference type="ARBA" id="ARBA00034003"/>
    </source>
</evidence>
<evidence type="ECO:0000313" key="16">
    <source>
        <dbReference type="EMBL" id="MDC5696571.1"/>
    </source>
</evidence>
<evidence type="ECO:0000256" key="14">
    <source>
        <dbReference type="RuleBase" id="RU004196"/>
    </source>
</evidence>
<evidence type="ECO:0000313" key="17">
    <source>
        <dbReference type="Proteomes" id="UP001150259"/>
    </source>
</evidence>
<protein>
    <recommendedName>
        <fullName evidence="13">Probable DNA ligase</fullName>
        <ecNumber evidence="13">6.5.1.1</ecNumber>
    </recommendedName>
    <alternativeName>
        <fullName evidence="13">Polydeoxyribonucleotide synthase [ATP]</fullName>
    </alternativeName>
</protein>
<dbReference type="InterPro" id="IPR012309">
    <property type="entry name" value="DNA_ligase_ATP-dep_C"/>
</dbReference>
<evidence type="ECO:0000256" key="1">
    <source>
        <dbReference type="ARBA" id="ARBA00022598"/>
    </source>
</evidence>
<feature type="binding site" evidence="13">
    <location>
        <position position="269"/>
    </location>
    <ligand>
        <name>ATP</name>
        <dbReference type="ChEBI" id="CHEBI:30616"/>
    </ligand>
</feature>
<keyword evidence="8 13" id="KW-0460">Magnesium</keyword>
<comment type="function">
    <text evidence="13">DNA ligase that seals nicks in double-stranded DNA during DNA replication, DNA recombination and DNA repair.</text>
</comment>
<evidence type="ECO:0000256" key="7">
    <source>
        <dbReference type="ARBA" id="ARBA00022840"/>
    </source>
</evidence>
<feature type="binding site" evidence="13">
    <location>
        <position position="240"/>
    </location>
    <ligand>
        <name>ATP</name>
        <dbReference type="ChEBI" id="CHEBI:30616"/>
    </ligand>
</feature>
<comment type="similarity">
    <text evidence="13 14">Belongs to the ATP-dependent DNA ligase family.</text>
</comment>